<dbReference type="Proteomes" id="UP001186118">
    <property type="component" value="Unassembled WGS sequence"/>
</dbReference>
<dbReference type="GeneID" id="49627870"/>
<evidence type="ECO:0000256" key="1">
    <source>
        <dbReference type="SAM" id="Phobius"/>
    </source>
</evidence>
<reference evidence="3 4" key="1">
    <citation type="submission" date="2018-10" db="EMBL/GenBank/DDBJ databases">
        <authorList>
            <consortium name="Molecular Microbiology and Infection Unit (UMMI)"/>
            <person name="Machado M."/>
        </authorList>
    </citation>
    <scope>NUCLEOTIDE SEQUENCE [LARGE SCALE GENOMIC DNA]</scope>
    <source>
        <strain evidence="3">FMV2238.02</strain>
    </source>
</reference>
<organism evidence="3 4">
    <name type="scientific">Streptococcus canis</name>
    <dbReference type="NCBI Taxonomy" id="1329"/>
    <lineage>
        <taxon>Bacteria</taxon>
        <taxon>Bacillati</taxon>
        <taxon>Bacillota</taxon>
        <taxon>Bacilli</taxon>
        <taxon>Lactobacillales</taxon>
        <taxon>Streptococcaceae</taxon>
        <taxon>Streptococcus</taxon>
    </lineage>
</organism>
<dbReference type="EMBL" id="JAGQEX010000005">
    <property type="protein sequence ID" value="MDV5976531.1"/>
    <property type="molecule type" value="Genomic_DNA"/>
</dbReference>
<dbReference type="AlphaFoldDB" id="A0A2D4DLV2"/>
<reference evidence="2" key="2">
    <citation type="submission" date="2021-04" db="EMBL/GenBank/DDBJ databases">
        <title>Draft genomes of 20 S. canis strains.</title>
        <authorList>
            <person name="Pagnossin D."/>
            <person name="Weir W."/>
            <person name="Smith A."/>
            <person name="Ure R."/>
            <person name="Oravcova K."/>
        </authorList>
    </citation>
    <scope>NUCLEOTIDE SEQUENCE</scope>
    <source>
        <strain evidence="2">284</strain>
    </source>
</reference>
<dbReference type="InterPro" id="IPR024515">
    <property type="entry name" value="DUF3397"/>
</dbReference>
<dbReference type="RefSeq" id="WP_003047042.1">
    <property type="nucleotide sequence ID" value="NZ_BEWZ01000002.1"/>
</dbReference>
<feature type="transmembrane region" description="Helical" evidence="1">
    <location>
        <begin position="93"/>
        <end position="116"/>
    </location>
</feature>
<keyword evidence="1" id="KW-1133">Transmembrane helix</keyword>
<dbReference type="Pfam" id="PF11877">
    <property type="entry name" value="DUF3397"/>
    <property type="match status" value="1"/>
</dbReference>
<feature type="transmembrane region" description="Helical" evidence="1">
    <location>
        <begin position="62"/>
        <end position="81"/>
    </location>
</feature>
<keyword evidence="4" id="KW-1185">Reference proteome</keyword>
<evidence type="ECO:0000313" key="3">
    <source>
        <dbReference type="EMBL" id="VDC42321.1"/>
    </source>
</evidence>
<keyword evidence="1" id="KW-0812">Transmembrane</keyword>
<protein>
    <submittedName>
        <fullName evidence="2">DUF3397 domain-containing protein</fullName>
    </submittedName>
</protein>
<feature type="transmembrane region" description="Helical" evidence="1">
    <location>
        <begin position="6"/>
        <end position="26"/>
    </location>
</feature>
<name>A0A2D4DLV2_STRCB</name>
<accession>A0A2D4DLV2</accession>
<evidence type="ECO:0000313" key="2">
    <source>
        <dbReference type="EMBL" id="MDV5976531.1"/>
    </source>
</evidence>
<dbReference type="EMBL" id="UXEP01000009">
    <property type="protein sequence ID" value="VDC42321.1"/>
    <property type="molecule type" value="Genomic_DNA"/>
</dbReference>
<proteinExistence type="predicted"/>
<evidence type="ECO:0000313" key="4">
    <source>
        <dbReference type="Proteomes" id="UP000280759"/>
    </source>
</evidence>
<dbReference type="OrthoDB" id="2237252at2"/>
<dbReference type="Proteomes" id="UP000280759">
    <property type="component" value="Unassembled WGS sequence"/>
</dbReference>
<sequence length="117" mass="13619">MMIYKLIALSFLILTPLFAMVLTSLFKLDKKGVKFPDIAFLLFAIEIVLVSGKFFTHNLLPYYLIIMSLLAMVISLLLVIRSQSFSYHRFMKLFWRVGFLITIVFYLILVIFILTLA</sequence>
<gene>
    <name evidence="3" type="ORF">FMV2238Y02_07630</name>
    <name evidence="2" type="ORF">KB584_03480</name>
</gene>
<keyword evidence="1" id="KW-0472">Membrane</keyword>